<name>A0A2R6NWR4_9APHY</name>
<accession>A0A2R6NWR4</accession>
<gene>
    <name evidence="1" type="ORF">PHLCEN_2v7351</name>
</gene>
<protein>
    <recommendedName>
        <fullName evidence="3">F-box domain-containing protein</fullName>
    </recommendedName>
</protein>
<proteinExistence type="predicted"/>
<organism evidence="1 2">
    <name type="scientific">Hermanssonia centrifuga</name>
    <dbReference type="NCBI Taxonomy" id="98765"/>
    <lineage>
        <taxon>Eukaryota</taxon>
        <taxon>Fungi</taxon>
        <taxon>Dikarya</taxon>
        <taxon>Basidiomycota</taxon>
        <taxon>Agaricomycotina</taxon>
        <taxon>Agaricomycetes</taxon>
        <taxon>Polyporales</taxon>
        <taxon>Meruliaceae</taxon>
        <taxon>Hermanssonia</taxon>
    </lineage>
</organism>
<keyword evidence="2" id="KW-1185">Reference proteome</keyword>
<evidence type="ECO:0008006" key="3">
    <source>
        <dbReference type="Google" id="ProtNLM"/>
    </source>
</evidence>
<dbReference type="EMBL" id="MLYV02000733">
    <property type="protein sequence ID" value="PSR78604.1"/>
    <property type="molecule type" value="Genomic_DNA"/>
</dbReference>
<evidence type="ECO:0000313" key="1">
    <source>
        <dbReference type="EMBL" id="PSR78604.1"/>
    </source>
</evidence>
<evidence type="ECO:0000313" key="2">
    <source>
        <dbReference type="Proteomes" id="UP000186601"/>
    </source>
</evidence>
<comment type="caution">
    <text evidence="1">The sequence shown here is derived from an EMBL/GenBank/DDBJ whole genome shotgun (WGS) entry which is preliminary data.</text>
</comment>
<dbReference type="AlphaFoldDB" id="A0A2R6NWR4"/>
<dbReference type="Proteomes" id="UP000186601">
    <property type="component" value="Unassembled WGS sequence"/>
</dbReference>
<sequence length="426" mass="49106">MFPVELVDTIVDYLHNDKASIISCSLVSKTWAISSRYHLFRVVFLRRGPDDDGIDRFFQFIHSPWGNICCPFVRGLRITGHMSHNVLQLDPIIDLHTLGAVVNMLPRLEALELKSVAWPGLEAGSSAPPTSASVKSLTVTHLSMWVFSSVEDVMDIFHVFPNLRAIRTHDIIWRHPCRTKPAHALRRPYPTELRLEAIVFRACTGITWSFIEFAQRALNFEALTSLSIWQLEVGDVKALGKFLSQVGGNLRYLHLKLSQIRFIDGEAERVYLQFIPCRLFLLLMYWFSTASPEEIWPLLNLSDCTALDTFSLFIPMDDDPLINGPAIDFVPYWDSVLLILVQLPLSIKGLRIGLEVLDEDFLEELVLDLDWDWIDAHLQRLPELKTVRFLRESRWEENLKEELPAWIENSLSRWLPMLKATDILRF</sequence>
<dbReference type="OrthoDB" id="2804473at2759"/>
<reference evidence="1 2" key="1">
    <citation type="submission" date="2018-02" db="EMBL/GenBank/DDBJ databases">
        <title>Genome sequence of the basidiomycete white-rot fungus Phlebia centrifuga.</title>
        <authorList>
            <person name="Granchi Z."/>
            <person name="Peng M."/>
            <person name="de Vries R.P."/>
            <person name="Hilden K."/>
            <person name="Makela M.R."/>
            <person name="Grigoriev I."/>
            <person name="Riley R."/>
        </authorList>
    </citation>
    <scope>NUCLEOTIDE SEQUENCE [LARGE SCALE GENOMIC DNA]</scope>
    <source>
        <strain evidence="1 2">FBCC195</strain>
    </source>
</reference>